<dbReference type="AlphaFoldDB" id="A0A518GUX6"/>
<dbReference type="Proteomes" id="UP000317835">
    <property type="component" value="Chromosome"/>
</dbReference>
<dbReference type="GO" id="GO:0016052">
    <property type="term" value="P:carbohydrate catabolic process"/>
    <property type="evidence" value="ECO:0007669"/>
    <property type="project" value="TreeGrafter"/>
</dbReference>
<gene>
    <name evidence="6" type="primary">mdlA_1</name>
    <name evidence="6" type="ORF">ElP_02220</name>
</gene>
<keyword evidence="7" id="KW-1185">Reference proteome</keyword>
<sequence length="365" mass="38719">MPRPDASIDRLSASSYRIPTESPESDGTIAWDSTTLVLAEASGGGQTGIGYSYADRSAADLIGRKLSAAVVGLDAMDVPRAWEAMRASARNLGRPGVASTAISAVDAALWDLKAKLLGVSLADLLGRARDAVPAYASGGFTSQSIGELEAQLGGWAAEGFRMVKMKVGRDPGADPDRVRAAREAIGPDVALFVDANGACDRKRALRLAERFAEQGVCWFEEPVSSDDPEGLRLLRDRVPAPMEVAAGEYAYGDRDFRALLLAGAVDVLQADATRCLGLTGFLRAGTLASAFGVPLSAHCAPSLHVPSCCALAVVRHVEDFYDHHRIEHLLFDGAPRAEGGMLRPDRSRPGLGLDFKRADAERFAT</sequence>
<dbReference type="SUPFAM" id="SSF54826">
    <property type="entry name" value="Enolase N-terminal domain-like"/>
    <property type="match status" value="1"/>
</dbReference>
<dbReference type="InterPro" id="IPR029065">
    <property type="entry name" value="Enolase_C-like"/>
</dbReference>
<dbReference type="GO" id="GO:0000287">
    <property type="term" value="F:magnesium ion binding"/>
    <property type="evidence" value="ECO:0007669"/>
    <property type="project" value="TreeGrafter"/>
</dbReference>
<protein>
    <submittedName>
        <fullName evidence="6">Mandelate racemase</fullName>
        <ecNumber evidence="6">5.1.2.2</ecNumber>
    </submittedName>
</protein>
<organism evidence="6 7">
    <name type="scientific">Tautonia plasticadhaerens</name>
    <dbReference type="NCBI Taxonomy" id="2527974"/>
    <lineage>
        <taxon>Bacteria</taxon>
        <taxon>Pseudomonadati</taxon>
        <taxon>Planctomycetota</taxon>
        <taxon>Planctomycetia</taxon>
        <taxon>Isosphaerales</taxon>
        <taxon>Isosphaeraceae</taxon>
        <taxon>Tautonia</taxon>
    </lineage>
</organism>
<evidence type="ECO:0000256" key="2">
    <source>
        <dbReference type="ARBA" id="ARBA00022723"/>
    </source>
</evidence>
<dbReference type="GO" id="GO:0016836">
    <property type="term" value="F:hydro-lyase activity"/>
    <property type="evidence" value="ECO:0007669"/>
    <property type="project" value="TreeGrafter"/>
</dbReference>
<dbReference type="Gene3D" id="3.30.390.10">
    <property type="entry name" value="Enolase-like, N-terminal domain"/>
    <property type="match status" value="1"/>
</dbReference>
<dbReference type="EC" id="5.1.2.2" evidence="6"/>
<dbReference type="PROSITE" id="PS00908">
    <property type="entry name" value="MR_MLE_1"/>
    <property type="match status" value="1"/>
</dbReference>
<dbReference type="InterPro" id="IPR046945">
    <property type="entry name" value="RHMD-like"/>
</dbReference>
<evidence type="ECO:0000256" key="4">
    <source>
        <dbReference type="SAM" id="MobiDB-lite"/>
    </source>
</evidence>
<dbReference type="Pfam" id="PF13378">
    <property type="entry name" value="MR_MLE_C"/>
    <property type="match status" value="1"/>
</dbReference>
<dbReference type="GO" id="GO:0018838">
    <property type="term" value="F:mandelate racemase activity"/>
    <property type="evidence" value="ECO:0007669"/>
    <property type="project" value="UniProtKB-EC"/>
</dbReference>
<feature type="region of interest" description="Disordered" evidence="4">
    <location>
        <begin position="1"/>
        <end position="27"/>
    </location>
</feature>
<evidence type="ECO:0000259" key="5">
    <source>
        <dbReference type="SMART" id="SM00922"/>
    </source>
</evidence>
<dbReference type="InterPro" id="IPR018110">
    <property type="entry name" value="Mandel_Rmase/mucon_lact_enz_CS"/>
</dbReference>
<proteinExistence type="predicted"/>
<dbReference type="InterPro" id="IPR029017">
    <property type="entry name" value="Enolase-like_N"/>
</dbReference>
<dbReference type="SFLD" id="SFLDS00001">
    <property type="entry name" value="Enolase"/>
    <property type="match status" value="1"/>
</dbReference>
<dbReference type="Pfam" id="PF02746">
    <property type="entry name" value="MR_MLE_N"/>
    <property type="match status" value="1"/>
</dbReference>
<dbReference type="PANTHER" id="PTHR13794">
    <property type="entry name" value="ENOLASE SUPERFAMILY, MANDELATE RACEMASE"/>
    <property type="match status" value="1"/>
</dbReference>
<comment type="cofactor">
    <cofactor evidence="1">
        <name>Mg(2+)</name>
        <dbReference type="ChEBI" id="CHEBI:18420"/>
    </cofactor>
</comment>
<evidence type="ECO:0000313" key="6">
    <source>
        <dbReference type="EMBL" id="QDV32390.1"/>
    </source>
</evidence>
<dbReference type="InterPro" id="IPR036849">
    <property type="entry name" value="Enolase-like_C_sf"/>
</dbReference>
<dbReference type="EMBL" id="CP036426">
    <property type="protein sequence ID" value="QDV32390.1"/>
    <property type="molecule type" value="Genomic_DNA"/>
</dbReference>
<evidence type="ECO:0000313" key="7">
    <source>
        <dbReference type="Proteomes" id="UP000317835"/>
    </source>
</evidence>
<evidence type="ECO:0000256" key="3">
    <source>
        <dbReference type="ARBA" id="ARBA00022842"/>
    </source>
</evidence>
<dbReference type="Gene3D" id="3.20.20.120">
    <property type="entry name" value="Enolase-like C-terminal domain"/>
    <property type="match status" value="1"/>
</dbReference>
<dbReference type="InterPro" id="IPR013341">
    <property type="entry name" value="Mandelate_racemase_N_dom"/>
</dbReference>
<keyword evidence="6" id="KW-0413">Isomerase</keyword>
<keyword evidence="2" id="KW-0479">Metal-binding</keyword>
<dbReference type="RefSeq" id="WP_145266448.1">
    <property type="nucleotide sequence ID" value="NZ_CP036426.1"/>
</dbReference>
<dbReference type="KEGG" id="tpla:ElP_02220"/>
<dbReference type="PANTHER" id="PTHR13794:SF58">
    <property type="entry name" value="MITOCHONDRIAL ENOLASE SUPERFAMILY MEMBER 1"/>
    <property type="match status" value="1"/>
</dbReference>
<keyword evidence="3" id="KW-0460">Magnesium</keyword>
<dbReference type="SMART" id="SM00922">
    <property type="entry name" value="MR_MLE"/>
    <property type="match status" value="1"/>
</dbReference>
<name>A0A518GUX6_9BACT</name>
<reference evidence="6 7" key="1">
    <citation type="submission" date="2019-02" db="EMBL/GenBank/DDBJ databases">
        <title>Deep-cultivation of Planctomycetes and their phenomic and genomic characterization uncovers novel biology.</title>
        <authorList>
            <person name="Wiegand S."/>
            <person name="Jogler M."/>
            <person name="Boedeker C."/>
            <person name="Pinto D."/>
            <person name="Vollmers J."/>
            <person name="Rivas-Marin E."/>
            <person name="Kohn T."/>
            <person name="Peeters S.H."/>
            <person name="Heuer A."/>
            <person name="Rast P."/>
            <person name="Oberbeckmann S."/>
            <person name="Bunk B."/>
            <person name="Jeske O."/>
            <person name="Meyerdierks A."/>
            <person name="Storesund J.E."/>
            <person name="Kallscheuer N."/>
            <person name="Luecker S."/>
            <person name="Lage O.M."/>
            <person name="Pohl T."/>
            <person name="Merkel B.J."/>
            <person name="Hornburger P."/>
            <person name="Mueller R.-W."/>
            <person name="Bruemmer F."/>
            <person name="Labrenz M."/>
            <person name="Spormann A.M."/>
            <person name="Op den Camp H."/>
            <person name="Overmann J."/>
            <person name="Amann R."/>
            <person name="Jetten M.S.M."/>
            <person name="Mascher T."/>
            <person name="Medema M.H."/>
            <person name="Devos D.P."/>
            <person name="Kaster A.-K."/>
            <person name="Ovreas L."/>
            <person name="Rohde M."/>
            <person name="Galperin M.Y."/>
            <person name="Jogler C."/>
        </authorList>
    </citation>
    <scope>NUCLEOTIDE SEQUENCE [LARGE SCALE GENOMIC DNA]</scope>
    <source>
        <strain evidence="6 7">ElP</strain>
    </source>
</reference>
<dbReference type="GO" id="GO:0009063">
    <property type="term" value="P:amino acid catabolic process"/>
    <property type="evidence" value="ECO:0007669"/>
    <property type="project" value="InterPro"/>
</dbReference>
<evidence type="ECO:0000256" key="1">
    <source>
        <dbReference type="ARBA" id="ARBA00001946"/>
    </source>
</evidence>
<dbReference type="CDD" id="cd03328">
    <property type="entry name" value="MR_like_3"/>
    <property type="match status" value="1"/>
</dbReference>
<dbReference type="SFLD" id="SFLDG00179">
    <property type="entry name" value="mandelate_racemase"/>
    <property type="match status" value="1"/>
</dbReference>
<dbReference type="SUPFAM" id="SSF51604">
    <property type="entry name" value="Enolase C-terminal domain-like"/>
    <property type="match status" value="1"/>
</dbReference>
<dbReference type="OrthoDB" id="9785902at2"/>
<feature type="domain" description="Mandelate racemase/muconate lactonizing enzyme C-terminal" evidence="5">
    <location>
        <begin position="145"/>
        <end position="241"/>
    </location>
</feature>
<dbReference type="InterPro" id="IPR013342">
    <property type="entry name" value="Mandelate_racemase_C"/>
</dbReference>
<accession>A0A518GUX6</accession>